<dbReference type="InterPro" id="IPR017938">
    <property type="entry name" value="Riboflavin_synthase-like_b-brl"/>
</dbReference>
<evidence type="ECO:0000256" key="12">
    <source>
        <dbReference type="ARBA" id="ARBA00048649"/>
    </source>
</evidence>
<dbReference type="AlphaFoldDB" id="A0A9W6UWJ2"/>
<keyword evidence="11" id="KW-0520">NAD</keyword>
<dbReference type="PANTHER" id="PTHR43396">
    <property type="entry name" value="FLAVOHEMOPROTEIN"/>
    <property type="match status" value="1"/>
</dbReference>
<dbReference type="InterPro" id="IPR008333">
    <property type="entry name" value="Cbr1-like_FAD-bd_dom"/>
</dbReference>
<dbReference type="GO" id="GO:0019825">
    <property type="term" value="F:oxygen binding"/>
    <property type="evidence" value="ECO:0007669"/>
    <property type="project" value="InterPro"/>
</dbReference>
<evidence type="ECO:0000313" key="17">
    <source>
        <dbReference type="EMBL" id="GLW66244.1"/>
    </source>
</evidence>
<reference evidence="17" key="1">
    <citation type="submission" date="2023-02" db="EMBL/GenBank/DDBJ databases">
        <title>Actinomadura rubrobrunea NBRC 14622.</title>
        <authorList>
            <person name="Ichikawa N."/>
            <person name="Sato H."/>
            <person name="Tonouchi N."/>
        </authorList>
    </citation>
    <scope>NUCLEOTIDE SEQUENCE</scope>
    <source>
        <strain evidence="17">NBRC 14622</strain>
    </source>
</reference>
<evidence type="ECO:0000256" key="2">
    <source>
        <dbReference type="ARBA" id="ARBA00006401"/>
    </source>
</evidence>
<protein>
    <recommendedName>
        <fullName evidence="3">nitric oxide dioxygenase</fullName>
        <ecNumber evidence="3">1.14.12.17</ecNumber>
    </recommendedName>
</protein>
<dbReference type="InterPro" id="IPR039261">
    <property type="entry name" value="FNR_nucleotide-bd"/>
</dbReference>
<feature type="domain" description="Globin" evidence="15">
    <location>
        <begin position="1"/>
        <end position="143"/>
    </location>
</feature>
<name>A0A9W6UWJ2_9ACTN</name>
<evidence type="ECO:0000259" key="16">
    <source>
        <dbReference type="PROSITE" id="PS51384"/>
    </source>
</evidence>
<dbReference type="Pfam" id="PF00175">
    <property type="entry name" value="NAD_binding_1"/>
    <property type="match status" value="1"/>
</dbReference>
<keyword evidence="9" id="KW-0408">Iron</keyword>
<evidence type="ECO:0000256" key="13">
    <source>
        <dbReference type="ARBA" id="ARBA00049433"/>
    </source>
</evidence>
<keyword evidence="6" id="KW-0001">2Fe-2S</keyword>
<keyword evidence="14" id="KW-0813">Transport</keyword>
<keyword evidence="5 14" id="KW-0561">Oxygen transport</keyword>
<dbReference type="GO" id="GO:0020037">
    <property type="term" value="F:heme binding"/>
    <property type="evidence" value="ECO:0007669"/>
    <property type="project" value="InterPro"/>
</dbReference>
<sequence>MLSTDHAQTIRATLPAVIEHGTEITAAFYDAMFTAHPELRNMFNQGNQANGEQRQALAGSVAAFARRIAHEDGAEAASVQLLLSRIAHKHASLAVRPEQYTIVGRHLLEAVKTVLGPAVTPEVHAAWSEVYWLFATLLIAEEARLYREAETTPADLFRPWRVVERRPEVEDVLSFVLSPADGGGVPGYRPGQYVSVAVTLPDGLRQPRQYTLSRVPSDGTVQITVRRVRGEGGAPDGAVSTYLHENVAEGDVLELSPPFGDLVLDDDTDPLILVSAGIGITPVAAMIDHLAAVSPDRRVLALHADRSPAAHALRDQIAAAARRMPELRRITWYEEPDGADTAAEEIRAGLMDVSGLSLPEKARVYMCGPIPFMRDVRRGLLDAGISDERIHYEVFGPDLWQQAG</sequence>
<evidence type="ECO:0000256" key="11">
    <source>
        <dbReference type="ARBA" id="ARBA00023027"/>
    </source>
</evidence>
<gene>
    <name evidence="17" type="ORF">Arub01_44880</name>
</gene>
<evidence type="ECO:0000256" key="8">
    <source>
        <dbReference type="ARBA" id="ARBA00022857"/>
    </source>
</evidence>
<evidence type="ECO:0000256" key="14">
    <source>
        <dbReference type="RuleBase" id="RU000356"/>
    </source>
</evidence>
<dbReference type="PANTHER" id="PTHR43396:SF3">
    <property type="entry name" value="FLAVOHEMOPROTEIN"/>
    <property type="match status" value="1"/>
</dbReference>
<dbReference type="InterPro" id="IPR017927">
    <property type="entry name" value="FAD-bd_FR_type"/>
</dbReference>
<evidence type="ECO:0000313" key="18">
    <source>
        <dbReference type="Proteomes" id="UP001165124"/>
    </source>
</evidence>
<evidence type="ECO:0000256" key="5">
    <source>
        <dbReference type="ARBA" id="ARBA00022621"/>
    </source>
</evidence>
<dbReference type="EMBL" id="BSRZ01000013">
    <property type="protein sequence ID" value="GLW66244.1"/>
    <property type="molecule type" value="Genomic_DNA"/>
</dbReference>
<keyword evidence="18" id="KW-1185">Reference proteome</keyword>
<comment type="similarity">
    <text evidence="14">Belongs to the globin family.</text>
</comment>
<dbReference type="SUPFAM" id="SSF63380">
    <property type="entry name" value="Riboflavin synthase domain-like"/>
    <property type="match status" value="1"/>
</dbReference>
<dbReference type="Gene3D" id="1.10.490.10">
    <property type="entry name" value="Globins"/>
    <property type="match status" value="1"/>
</dbReference>
<evidence type="ECO:0000256" key="7">
    <source>
        <dbReference type="ARBA" id="ARBA00022723"/>
    </source>
</evidence>
<dbReference type="GO" id="GO:0005344">
    <property type="term" value="F:oxygen carrier activity"/>
    <property type="evidence" value="ECO:0007669"/>
    <property type="project" value="UniProtKB-KW"/>
</dbReference>
<dbReference type="EC" id="1.14.12.17" evidence="3"/>
<keyword evidence="7" id="KW-0479">Metal-binding</keyword>
<dbReference type="SUPFAM" id="SSF52343">
    <property type="entry name" value="Ferredoxin reductase-like, C-terminal NADP-linked domain"/>
    <property type="match status" value="1"/>
</dbReference>
<evidence type="ECO:0000256" key="10">
    <source>
        <dbReference type="ARBA" id="ARBA00023014"/>
    </source>
</evidence>
<evidence type="ECO:0000256" key="9">
    <source>
        <dbReference type="ARBA" id="ARBA00023004"/>
    </source>
</evidence>
<dbReference type="GO" id="GO:0051537">
    <property type="term" value="F:2 iron, 2 sulfur cluster binding"/>
    <property type="evidence" value="ECO:0007669"/>
    <property type="project" value="UniProtKB-KW"/>
</dbReference>
<evidence type="ECO:0000256" key="3">
    <source>
        <dbReference type="ARBA" id="ARBA00012229"/>
    </source>
</evidence>
<dbReference type="Pfam" id="PF00970">
    <property type="entry name" value="FAD_binding_6"/>
    <property type="match status" value="1"/>
</dbReference>
<evidence type="ECO:0000256" key="6">
    <source>
        <dbReference type="ARBA" id="ARBA00022714"/>
    </source>
</evidence>
<dbReference type="InterPro" id="IPR000971">
    <property type="entry name" value="Globin"/>
</dbReference>
<keyword evidence="4 14" id="KW-0349">Heme</keyword>
<comment type="caution">
    <text evidence="17">The sequence shown here is derived from an EMBL/GenBank/DDBJ whole genome shotgun (WGS) entry which is preliminary data.</text>
</comment>
<keyword evidence="8" id="KW-0521">NADP</keyword>
<organism evidence="17 18">
    <name type="scientific">Actinomadura rubrobrunea</name>
    <dbReference type="NCBI Taxonomy" id="115335"/>
    <lineage>
        <taxon>Bacteria</taxon>
        <taxon>Bacillati</taxon>
        <taxon>Actinomycetota</taxon>
        <taxon>Actinomycetes</taxon>
        <taxon>Streptosporangiales</taxon>
        <taxon>Thermomonosporaceae</taxon>
        <taxon>Actinomadura</taxon>
    </lineage>
</organism>
<comment type="catalytic activity">
    <reaction evidence="12">
        <text>2 nitric oxide + NADH + 2 O2 = 2 nitrate + NAD(+) + H(+)</text>
        <dbReference type="Rhea" id="RHEA:19469"/>
        <dbReference type="ChEBI" id="CHEBI:15378"/>
        <dbReference type="ChEBI" id="CHEBI:15379"/>
        <dbReference type="ChEBI" id="CHEBI:16480"/>
        <dbReference type="ChEBI" id="CHEBI:17632"/>
        <dbReference type="ChEBI" id="CHEBI:57540"/>
        <dbReference type="ChEBI" id="CHEBI:57945"/>
        <dbReference type="EC" id="1.14.12.17"/>
    </reaction>
</comment>
<dbReference type="Gene3D" id="3.40.50.80">
    <property type="entry name" value="Nucleotide-binding domain of ferredoxin-NADP reductase (FNR) module"/>
    <property type="match status" value="1"/>
</dbReference>
<evidence type="ECO:0000259" key="15">
    <source>
        <dbReference type="PROSITE" id="PS01033"/>
    </source>
</evidence>
<evidence type="ECO:0000256" key="1">
    <source>
        <dbReference type="ARBA" id="ARBA00001970"/>
    </source>
</evidence>
<evidence type="ECO:0000256" key="4">
    <source>
        <dbReference type="ARBA" id="ARBA00022617"/>
    </source>
</evidence>
<dbReference type="GO" id="GO:0071949">
    <property type="term" value="F:FAD binding"/>
    <property type="evidence" value="ECO:0007669"/>
    <property type="project" value="TreeGrafter"/>
</dbReference>
<dbReference type="Proteomes" id="UP001165124">
    <property type="component" value="Unassembled WGS sequence"/>
</dbReference>
<dbReference type="GO" id="GO:0046210">
    <property type="term" value="P:nitric oxide catabolic process"/>
    <property type="evidence" value="ECO:0007669"/>
    <property type="project" value="TreeGrafter"/>
</dbReference>
<dbReference type="InterPro" id="IPR012292">
    <property type="entry name" value="Globin/Proto"/>
</dbReference>
<comment type="similarity">
    <text evidence="2">In the C-terminal section; belongs to the flavoprotein pyridine nucleotide cytochrome reductase family.</text>
</comment>
<feature type="domain" description="FAD-binding FR-type" evidence="16">
    <location>
        <begin position="155"/>
        <end position="265"/>
    </location>
</feature>
<comment type="catalytic activity">
    <reaction evidence="13">
        <text>2 nitric oxide + NADPH + 2 O2 = 2 nitrate + NADP(+) + H(+)</text>
        <dbReference type="Rhea" id="RHEA:19465"/>
        <dbReference type="ChEBI" id="CHEBI:15378"/>
        <dbReference type="ChEBI" id="CHEBI:15379"/>
        <dbReference type="ChEBI" id="CHEBI:16480"/>
        <dbReference type="ChEBI" id="CHEBI:17632"/>
        <dbReference type="ChEBI" id="CHEBI:57783"/>
        <dbReference type="ChEBI" id="CHEBI:58349"/>
        <dbReference type="EC" id="1.14.12.17"/>
    </reaction>
</comment>
<dbReference type="CDD" id="cd06184">
    <property type="entry name" value="flavohem_like_fad_nad_binding"/>
    <property type="match status" value="1"/>
</dbReference>
<dbReference type="InterPro" id="IPR009050">
    <property type="entry name" value="Globin-like_sf"/>
</dbReference>
<dbReference type="RefSeq" id="WP_067914322.1">
    <property type="nucleotide sequence ID" value="NZ_BSRZ01000013.1"/>
</dbReference>
<dbReference type="Gene3D" id="2.40.30.10">
    <property type="entry name" value="Translation factors"/>
    <property type="match status" value="1"/>
</dbReference>
<dbReference type="PROSITE" id="PS51384">
    <property type="entry name" value="FAD_FR"/>
    <property type="match status" value="1"/>
</dbReference>
<dbReference type="PROSITE" id="PS01033">
    <property type="entry name" value="GLOBIN"/>
    <property type="match status" value="1"/>
</dbReference>
<keyword evidence="10" id="KW-0411">Iron-sulfur</keyword>
<dbReference type="GO" id="GO:0008941">
    <property type="term" value="F:nitric oxide dioxygenase NAD(P)H activity"/>
    <property type="evidence" value="ECO:0007669"/>
    <property type="project" value="UniProtKB-EC"/>
</dbReference>
<dbReference type="SUPFAM" id="SSF46458">
    <property type="entry name" value="Globin-like"/>
    <property type="match status" value="1"/>
</dbReference>
<dbReference type="Pfam" id="PF00042">
    <property type="entry name" value="Globin"/>
    <property type="match status" value="1"/>
</dbReference>
<proteinExistence type="inferred from homology"/>
<dbReference type="GO" id="GO:0071500">
    <property type="term" value="P:cellular response to nitrosative stress"/>
    <property type="evidence" value="ECO:0007669"/>
    <property type="project" value="TreeGrafter"/>
</dbReference>
<comment type="cofactor">
    <cofactor evidence="1">
        <name>heme b</name>
        <dbReference type="ChEBI" id="CHEBI:60344"/>
    </cofactor>
</comment>
<dbReference type="InterPro" id="IPR001433">
    <property type="entry name" value="OxRdtase_FAD/NAD-bd"/>
</dbReference>
<dbReference type="PRINTS" id="PR00410">
    <property type="entry name" value="PHEHYDRXLASE"/>
</dbReference>
<accession>A0A9W6UWJ2</accession>
<dbReference type="FunFam" id="1.10.490.10:FF:000003">
    <property type="entry name" value="Flavohemoprotein"/>
    <property type="match status" value="1"/>
</dbReference>
<dbReference type="GO" id="GO:0046872">
    <property type="term" value="F:metal ion binding"/>
    <property type="evidence" value="ECO:0007669"/>
    <property type="project" value="UniProtKB-KW"/>
</dbReference>